<evidence type="ECO:0000313" key="3">
    <source>
        <dbReference type="EMBL" id="GAX20098.1"/>
    </source>
</evidence>
<keyword evidence="2" id="KW-0472">Membrane</keyword>
<organism evidence="3 4">
    <name type="scientific">Fistulifera solaris</name>
    <name type="common">Oleaginous diatom</name>
    <dbReference type="NCBI Taxonomy" id="1519565"/>
    <lineage>
        <taxon>Eukaryota</taxon>
        <taxon>Sar</taxon>
        <taxon>Stramenopiles</taxon>
        <taxon>Ochrophyta</taxon>
        <taxon>Bacillariophyta</taxon>
        <taxon>Bacillariophyceae</taxon>
        <taxon>Bacillariophycidae</taxon>
        <taxon>Naviculales</taxon>
        <taxon>Naviculaceae</taxon>
        <taxon>Fistulifera</taxon>
    </lineage>
</organism>
<reference evidence="3 4" key="1">
    <citation type="journal article" date="2015" name="Plant Cell">
        <title>Oil accumulation by the oleaginous diatom Fistulifera solaris as revealed by the genome and transcriptome.</title>
        <authorList>
            <person name="Tanaka T."/>
            <person name="Maeda Y."/>
            <person name="Veluchamy A."/>
            <person name="Tanaka M."/>
            <person name="Abida H."/>
            <person name="Marechal E."/>
            <person name="Bowler C."/>
            <person name="Muto M."/>
            <person name="Sunaga Y."/>
            <person name="Tanaka M."/>
            <person name="Yoshino T."/>
            <person name="Taniguchi T."/>
            <person name="Fukuda Y."/>
            <person name="Nemoto M."/>
            <person name="Matsumoto M."/>
            <person name="Wong P.S."/>
            <person name="Aburatani S."/>
            <person name="Fujibuchi W."/>
        </authorList>
    </citation>
    <scope>NUCLEOTIDE SEQUENCE [LARGE SCALE GENOMIC DNA]</scope>
    <source>
        <strain evidence="3 4">JPCC DA0580</strain>
    </source>
</reference>
<dbReference type="Proteomes" id="UP000198406">
    <property type="component" value="Unassembled WGS sequence"/>
</dbReference>
<name>A0A1Z5K253_FISSO</name>
<keyword evidence="4" id="KW-1185">Reference proteome</keyword>
<evidence type="ECO:0000256" key="2">
    <source>
        <dbReference type="SAM" id="Phobius"/>
    </source>
</evidence>
<feature type="region of interest" description="Disordered" evidence="1">
    <location>
        <begin position="41"/>
        <end position="67"/>
    </location>
</feature>
<comment type="caution">
    <text evidence="3">The sequence shown here is derived from an EMBL/GenBank/DDBJ whole genome shotgun (WGS) entry which is preliminary data.</text>
</comment>
<gene>
    <name evidence="3" type="ORF">FisN_18Lu038</name>
</gene>
<accession>A0A1Z5K253</accession>
<dbReference type="OrthoDB" id="47895at2759"/>
<dbReference type="InParanoid" id="A0A1Z5K253"/>
<feature type="transmembrane region" description="Helical" evidence="2">
    <location>
        <begin position="6"/>
        <end position="28"/>
    </location>
</feature>
<sequence length="117" mass="12664">MDFGSVIAFGAVCIVVIPVLLLLVDLTATSVELNQKEMAIDSNTIEDKKKDTTEKEEPVETIEETTDSAVHTIDTPNNGWRCACEGGFLPPGLLQNLSGAEAVLRMSAGRCYHKKNV</sequence>
<dbReference type="EMBL" id="BDSP01000142">
    <property type="protein sequence ID" value="GAX20098.1"/>
    <property type="molecule type" value="Genomic_DNA"/>
</dbReference>
<feature type="compositionally biased region" description="Basic and acidic residues" evidence="1">
    <location>
        <begin position="41"/>
        <end position="58"/>
    </location>
</feature>
<keyword evidence="2" id="KW-1133">Transmembrane helix</keyword>
<evidence type="ECO:0000256" key="1">
    <source>
        <dbReference type="SAM" id="MobiDB-lite"/>
    </source>
</evidence>
<dbReference type="AlphaFoldDB" id="A0A1Z5K253"/>
<keyword evidence="2" id="KW-0812">Transmembrane</keyword>
<protein>
    <submittedName>
        <fullName evidence="3">Uncharacterized protein</fullName>
    </submittedName>
</protein>
<proteinExistence type="predicted"/>
<evidence type="ECO:0000313" key="4">
    <source>
        <dbReference type="Proteomes" id="UP000198406"/>
    </source>
</evidence>